<comment type="cofactor">
    <cofactor evidence="1">
        <name>FAD</name>
        <dbReference type="ChEBI" id="CHEBI:57692"/>
    </cofactor>
</comment>
<evidence type="ECO:0000256" key="2">
    <source>
        <dbReference type="ARBA" id="ARBA00022630"/>
    </source>
</evidence>
<organism evidence="5 6">
    <name type="scientific">Actinomycetospora chlora</name>
    <dbReference type="NCBI Taxonomy" id="663608"/>
    <lineage>
        <taxon>Bacteria</taxon>
        <taxon>Bacillati</taxon>
        <taxon>Actinomycetota</taxon>
        <taxon>Actinomycetes</taxon>
        <taxon>Pseudonocardiales</taxon>
        <taxon>Pseudonocardiaceae</taxon>
        <taxon>Actinomycetospora</taxon>
    </lineage>
</organism>
<keyword evidence="2" id="KW-0285">Flavoprotein</keyword>
<dbReference type="InterPro" id="IPR002081">
    <property type="entry name" value="Cryptochrome/DNA_photolyase_1"/>
</dbReference>
<proteinExistence type="predicted"/>
<dbReference type="PANTHER" id="PTHR11455:SF18">
    <property type="entry name" value="SI:CH1073-390K14.1"/>
    <property type="match status" value="1"/>
</dbReference>
<gene>
    <name evidence="5" type="ORF">GCM10023200_19910</name>
</gene>
<name>A0ABP9AU24_9PSEU</name>
<keyword evidence="3" id="KW-0274">FAD</keyword>
<dbReference type="SUPFAM" id="SSF48173">
    <property type="entry name" value="Cryptochrome/photolyase FAD-binding domain"/>
    <property type="match status" value="1"/>
</dbReference>
<dbReference type="RefSeq" id="WP_345413665.1">
    <property type="nucleotide sequence ID" value="NZ_BAABHO010000013.1"/>
</dbReference>
<dbReference type="PANTHER" id="PTHR11455">
    <property type="entry name" value="CRYPTOCHROME"/>
    <property type="match status" value="1"/>
</dbReference>
<dbReference type="Pfam" id="PF03441">
    <property type="entry name" value="FAD_binding_7"/>
    <property type="match status" value="1"/>
</dbReference>
<evidence type="ECO:0000313" key="6">
    <source>
        <dbReference type="Proteomes" id="UP001500928"/>
    </source>
</evidence>
<dbReference type="InterPro" id="IPR036134">
    <property type="entry name" value="Crypto/Photolyase_FAD-like_sf"/>
</dbReference>
<evidence type="ECO:0000256" key="1">
    <source>
        <dbReference type="ARBA" id="ARBA00001974"/>
    </source>
</evidence>
<feature type="domain" description="Cryptochrome/DNA photolyase FAD-binding" evidence="4">
    <location>
        <begin position="117"/>
        <end position="233"/>
    </location>
</feature>
<reference evidence="6" key="1">
    <citation type="journal article" date="2019" name="Int. J. Syst. Evol. Microbiol.">
        <title>The Global Catalogue of Microorganisms (GCM) 10K type strain sequencing project: providing services to taxonomists for standard genome sequencing and annotation.</title>
        <authorList>
            <consortium name="The Broad Institute Genomics Platform"/>
            <consortium name="The Broad Institute Genome Sequencing Center for Infectious Disease"/>
            <person name="Wu L."/>
            <person name="Ma J."/>
        </authorList>
    </citation>
    <scope>NUCLEOTIDE SEQUENCE [LARGE SCALE GENOMIC DNA]</scope>
    <source>
        <strain evidence="6">JCM 17979</strain>
    </source>
</reference>
<evidence type="ECO:0000256" key="3">
    <source>
        <dbReference type="ARBA" id="ARBA00022827"/>
    </source>
</evidence>
<protein>
    <recommendedName>
        <fullName evidence="4">Cryptochrome/DNA photolyase FAD-binding domain-containing protein</fullName>
    </recommendedName>
</protein>
<dbReference type="Gene3D" id="1.25.40.80">
    <property type="match status" value="1"/>
</dbReference>
<dbReference type="Proteomes" id="UP001500928">
    <property type="component" value="Unassembled WGS sequence"/>
</dbReference>
<evidence type="ECO:0000259" key="4">
    <source>
        <dbReference type="Pfam" id="PF03441"/>
    </source>
</evidence>
<dbReference type="Gene3D" id="1.10.579.10">
    <property type="entry name" value="DNA Cyclobutane Dipyrimidine Photolyase, subunit A, domain 3"/>
    <property type="match status" value="1"/>
</dbReference>
<comment type="caution">
    <text evidence="5">The sequence shown here is derived from an EMBL/GenBank/DDBJ whole genome shotgun (WGS) entry which is preliminary data.</text>
</comment>
<dbReference type="EMBL" id="BAABHO010000013">
    <property type="protein sequence ID" value="GAA4785971.1"/>
    <property type="molecule type" value="Genomic_DNA"/>
</dbReference>
<sequence length="432" mass="48074">MAGSILPGTGYGCGVQLPVPATGPDAAVAFVRDHLADLACDTPAASGAFRGGQTAADAALAALDVAGYAGRRSEVWPPERRGASRMSPYVRHHLVDLPTLWEHVADAPSHDRRRYRDELAWQEFTRHLYARFGRDGRPALREELRATPPSVSETWDEPWPRDMECMDATVGELHADGWLVNQTRMWLASQWTVRAGARWRDGEEEFFTHLLDGSRAANRLNWQWTTGAGNGKAYGFSRWQVEKRAPDLCRRCALRDACPVQSWPDDVRTDRVAVSELLRSDPDPAVTAGPSAPHGEGEVEAVWLTAESLGDADPALVAHPDVPAVFCFDEPLLRRLMLSGKRLVFLTETLADLATRRPVEIRRGRVTDELAGRRLAVTFAPVPGFRRRSEVLEPAVVHPWRWLFRPRAGRMQSYTAWRKGMPARPDGTELAA</sequence>
<dbReference type="InterPro" id="IPR005101">
    <property type="entry name" value="Cryptochr/Photolyase_FAD-bd"/>
</dbReference>
<keyword evidence="6" id="KW-1185">Reference proteome</keyword>
<accession>A0ABP9AU24</accession>
<evidence type="ECO:0000313" key="5">
    <source>
        <dbReference type="EMBL" id="GAA4785971.1"/>
    </source>
</evidence>